<evidence type="ECO:0000256" key="1">
    <source>
        <dbReference type="SAM" id="MobiDB-lite"/>
    </source>
</evidence>
<organism evidence="2 3">
    <name type="scientific">Cylindrobasidium torrendii FP15055 ss-10</name>
    <dbReference type="NCBI Taxonomy" id="1314674"/>
    <lineage>
        <taxon>Eukaryota</taxon>
        <taxon>Fungi</taxon>
        <taxon>Dikarya</taxon>
        <taxon>Basidiomycota</taxon>
        <taxon>Agaricomycotina</taxon>
        <taxon>Agaricomycetes</taxon>
        <taxon>Agaricomycetidae</taxon>
        <taxon>Agaricales</taxon>
        <taxon>Marasmiineae</taxon>
        <taxon>Physalacriaceae</taxon>
        <taxon>Cylindrobasidium</taxon>
    </lineage>
</organism>
<dbReference type="EMBL" id="KN880660">
    <property type="protein sequence ID" value="KIY63996.1"/>
    <property type="molecule type" value="Genomic_DNA"/>
</dbReference>
<proteinExistence type="predicted"/>
<evidence type="ECO:0000313" key="2">
    <source>
        <dbReference type="EMBL" id="KIY63996.1"/>
    </source>
</evidence>
<sequence>MTPYTEDCISITGIFGDPVGYPMYTQPTLMPLLIHEAATGMKPEETAKKLFERGNYLYLQRDFAPELSERLSAKGMALVPPDDIIQCITDVYSHNASCSNEERVSLKIHACASLEYTFKVAGSYFGITPPVYLRNPVTGFVSRHQYPYPAMPPIRLRTADPLLVTLRARTLLGGQGRSASGPALYALSRATGHYSTKIPIKRHPQFPIPPLLSVPCDPLLPSTSPVCTGQVPAHARGFWPRDTDVRLPPSRKRQRSALAADVDEPTSKRSRTVRPCIPIRRNPPRAAKSASTRVAPTRARRLR</sequence>
<dbReference type="AlphaFoldDB" id="A0A0D7B386"/>
<evidence type="ECO:0000313" key="3">
    <source>
        <dbReference type="Proteomes" id="UP000054007"/>
    </source>
</evidence>
<gene>
    <name evidence="2" type="ORF">CYLTODRAFT_425641</name>
</gene>
<accession>A0A0D7B386</accession>
<keyword evidence="3" id="KW-1185">Reference proteome</keyword>
<reference evidence="2 3" key="1">
    <citation type="journal article" date="2015" name="Fungal Genet. Biol.">
        <title>Evolution of novel wood decay mechanisms in Agaricales revealed by the genome sequences of Fistulina hepatica and Cylindrobasidium torrendii.</title>
        <authorList>
            <person name="Floudas D."/>
            <person name="Held B.W."/>
            <person name="Riley R."/>
            <person name="Nagy L.G."/>
            <person name="Koehler G."/>
            <person name="Ransdell A.S."/>
            <person name="Younus H."/>
            <person name="Chow J."/>
            <person name="Chiniquy J."/>
            <person name="Lipzen A."/>
            <person name="Tritt A."/>
            <person name="Sun H."/>
            <person name="Haridas S."/>
            <person name="LaButti K."/>
            <person name="Ohm R.A."/>
            <person name="Kues U."/>
            <person name="Blanchette R.A."/>
            <person name="Grigoriev I.V."/>
            <person name="Minto R.E."/>
            <person name="Hibbett D.S."/>
        </authorList>
    </citation>
    <scope>NUCLEOTIDE SEQUENCE [LARGE SCALE GENOMIC DNA]</scope>
    <source>
        <strain evidence="2 3">FP15055 ss-10</strain>
    </source>
</reference>
<name>A0A0D7B386_9AGAR</name>
<feature type="region of interest" description="Disordered" evidence="1">
    <location>
        <begin position="239"/>
        <end position="303"/>
    </location>
</feature>
<protein>
    <submittedName>
        <fullName evidence="2">Uncharacterized protein</fullName>
    </submittedName>
</protein>
<dbReference type="Proteomes" id="UP000054007">
    <property type="component" value="Unassembled WGS sequence"/>
</dbReference>